<feature type="transmembrane region" description="Helical" evidence="1">
    <location>
        <begin position="124"/>
        <end position="143"/>
    </location>
</feature>
<accession>A0A1M5EQS8</accession>
<keyword evidence="1" id="KW-0812">Transmembrane</keyword>
<sequence length="198" mass="23302">MELDDLKQSWKETPIPTPVNKNIMEMIQHKSYGPVAALKRGFRKQMIIMALMPFILLLTNASDISKPLTSVLYWSYVAVAIGVIIVAYYNYRIADKMQDMNGMVKANLQQQVSVLQTRLRWKIIGLRIVFIFFIVLLEVLPYIQHYRMLEKWHSLPLFARFAVYLGFLLLQYFISPLIIQRKFGRHLNYLQSLVKEME</sequence>
<keyword evidence="1" id="KW-0472">Membrane</keyword>
<organism evidence="2 3">
    <name type="scientific">Flavisolibacter ginsengisoli DSM 18119</name>
    <dbReference type="NCBI Taxonomy" id="1121884"/>
    <lineage>
        <taxon>Bacteria</taxon>
        <taxon>Pseudomonadati</taxon>
        <taxon>Bacteroidota</taxon>
        <taxon>Chitinophagia</taxon>
        <taxon>Chitinophagales</taxon>
        <taxon>Chitinophagaceae</taxon>
        <taxon>Flavisolibacter</taxon>
    </lineage>
</organism>
<keyword evidence="3" id="KW-1185">Reference proteome</keyword>
<name>A0A1M5EQS8_9BACT</name>
<evidence type="ECO:0000313" key="2">
    <source>
        <dbReference type="EMBL" id="SHF81638.1"/>
    </source>
</evidence>
<dbReference type="OrthoDB" id="672052at2"/>
<protein>
    <submittedName>
        <fullName evidence="2">Uncharacterized protein</fullName>
    </submittedName>
</protein>
<feature type="transmembrane region" description="Helical" evidence="1">
    <location>
        <begin position="71"/>
        <end position="91"/>
    </location>
</feature>
<proteinExistence type="predicted"/>
<dbReference type="EMBL" id="FQUU01000019">
    <property type="protein sequence ID" value="SHF81638.1"/>
    <property type="molecule type" value="Genomic_DNA"/>
</dbReference>
<dbReference type="Proteomes" id="UP000184048">
    <property type="component" value="Unassembled WGS sequence"/>
</dbReference>
<gene>
    <name evidence="2" type="ORF">SAMN02745131_03606</name>
</gene>
<dbReference type="AlphaFoldDB" id="A0A1M5EQS8"/>
<evidence type="ECO:0000256" key="1">
    <source>
        <dbReference type="SAM" id="Phobius"/>
    </source>
</evidence>
<feature type="transmembrane region" description="Helical" evidence="1">
    <location>
        <begin position="46"/>
        <end position="65"/>
    </location>
</feature>
<keyword evidence="1" id="KW-1133">Transmembrane helix</keyword>
<feature type="transmembrane region" description="Helical" evidence="1">
    <location>
        <begin position="155"/>
        <end position="179"/>
    </location>
</feature>
<reference evidence="2 3" key="1">
    <citation type="submission" date="2016-11" db="EMBL/GenBank/DDBJ databases">
        <authorList>
            <person name="Jaros S."/>
            <person name="Januszkiewicz K."/>
            <person name="Wedrychowicz H."/>
        </authorList>
    </citation>
    <scope>NUCLEOTIDE SEQUENCE [LARGE SCALE GENOMIC DNA]</scope>
    <source>
        <strain evidence="2 3">DSM 18119</strain>
    </source>
</reference>
<evidence type="ECO:0000313" key="3">
    <source>
        <dbReference type="Proteomes" id="UP000184048"/>
    </source>
</evidence>
<dbReference type="RefSeq" id="WP_072836728.1">
    <property type="nucleotide sequence ID" value="NZ_FQUU01000019.1"/>
</dbReference>